<proteinExistence type="predicted"/>
<comment type="caution">
    <text evidence="1">The sequence shown here is derived from an EMBL/GenBank/DDBJ whole genome shotgun (WGS) entry which is preliminary data.</text>
</comment>
<reference evidence="1 2" key="1">
    <citation type="submission" date="2024-02" db="EMBL/GenBank/DDBJ databases">
        <title>Adaptive strategies in a cosmopolitan and abundant soil bacterium.</title>
        <authorList>
            <person name="Carini P."/>
        </authorList>
    </citation>
    <scope>NUCLEOTIDE SEQUENCE [LARGE SCALE GENOMIC DNA]</scope>
    <source>
        <strain evidence="1 2">AZCC 1608</strain>
    </source>
</reference>
<evidence type="ECO:0000313" key="1">
    <source>
        <dbReference type="EMBL" id="MEH2553662.1"/>
    </source>
</evidence>
<evidence type="ECO:0000313" key="2">
    <source>
        <dbReference type="Proteomes" id="UP001364224"/>
    </source>
</evidence>
<accession>A0ABU8B568</accession>
<dbReference type="Proteomes" id="UP001364224">
    <property type="component" value="Unassembled WGS sequence"/>
</dbReference>
<protein>
    <submittedName>
        <fullName evidence="1">Uncharacterized protein</fullName>
    </submittedName>
</protein>
<gene>
    <name evidence="1" type="ORF">V1286_001191</name>
</gene>
<organism evidence="1 2">
    <name type="scientific">Bradyrhizobium algeriense</name>
    <dbReference type="NCBI Taxonomy" id="634784"/>
    <lineage>
        <taxon>Bacteria</taxon>
        <taxon>Pseudomonadati</taxon>
        <taxon>Pseudomonadota</taxon>
        <taxon>Alphaproteobacteria</taxon>
        <taxon>Hyphomicrobiales</taxon>
        <taxon>Nitrobacteraceae</taxon>
        <taxon>Bradyrhizobium</taxon>
    </lineage>
</organism>
<name>A0ABU8B568_9BRAD</name>
<sequence length="200" mass="22265">MIVAVSSFSPAACHGLYETGSPLPYSLVQERLLEGSRYSLAYPQRSSVKSIGCTIRDQQATNMLQCKCSSLERTQLRARALFIRHGAEGTPEGRSLRLLRKWLSPSQLEQFGRRGYFEVVGSDSGKRYRIHAGASVNVCEIDERGRLQEGLCFMPIGALPIGDVMLAQKIALETCEDKARAVARRFTPNGFHFRQTRPLG</sequence>
<dbReference type="RefSeq" id="WP_417021104.1">
    <property type="nucleotide sequence ID" value="NZ_JAZHRV010000001.1"/>
</dbReference>
<dbReference type="EMBL" id="JAZHRV010000001">
    <property type="protein sequence ID" value="MEH2553662.1"/>
    <property type="molecule type" value="Genomic_DNA"/>
</dbReference>
<keyword evidence="2" id="KW-1185">Reference proteome</keyword>